<sequence length="1014" mass="114927">MFFNPADIKKPLCHIKPHAHNCLIYKTPEEWRAAVIPFLSMGLFQGEKCLYITDDPSTAGQVRQYLLEEKVDVAAAERSGQLDFFIRESLNDPAAGIINLLINETKKAIAEGYPLLRVTGEMIIPKSRLGFENLLEQEARLNRDFFSEYPCVALCQYNRNKFAPEIIIEALKTHPFLVKGSRVHRNSYYVPPEEYLDPKRKDNEVDNLLESLEQGNNKQREITERKLVEEALRESEKKYRVLYEQANDAIFLIKKGIIIDCNPKALNVFGCRRDEIIGKNPFDYAPSTQPCGTKSRIKAIGKIKAVLRGKQQFFEFQHCRQDGATFMTEVSLSKFRINNERMLQAIIRDITARKHAEEALQESEKRYRQIVETAYEGIWVIDAAGKTTFANKRMAEMLGYTVEEMVGQPLSAFMYEEYRSIDSITDTSSMQKIKKVFYRQYDYQYRRKDGTELHVIMSVSPLFNNDESYAGALGMVTDITERKLAEVELKKSNTALATANEELIAINEELLSIEEELKQQFEKLQASERALASANQRLQDIIEFLPDATFVIDNDKKVIAWNRAIEKMTGAPKEEMLGNGDSAYAVSFYGKPRPILIDFAIKTHNGNTAVQYDSFKKEGHFVHGSAFVQRMYGGKGAYLWGIAAPLFDREGNLAGAIESIRDITEQRQLENRLKYLGMHDSLTGLHNRAYFEEEMRRLEDGRNISAGIIVCDVDGLKLVNDTLGHDTGDLLLIAAAGIIKDSFRESDMVARIGGDEFAVLLPNNEIKIMESACKRIQEGVIRHNAVKPELPLSISAGFAARNDGSISMSDLFREADNKMYRVKLHRNQSARSAIVQTLMKALEARDFITEEHAERIQGLVSGLAAAIDLSERSITDLRLLAQFHDIGKIGIPDSILLKPGSLTSEEFIEMQQHCEIGHRIAILSPDLFPIADWILKHHEWWNGHGYPLGLKGEEIPLECRILAIADAFDAMTSDRPYRKAMPHGEALAELKKCAGIQFDPYLVGKFIQLHNNNQ</sequence>
<dbReference type="NCBIfam" id="TIGR00229">
    <property type="entry name" value="sensory_box"/>
    <property type="match status" value="3"/>
</dbReference>
<dbReference type="PROSITE" id="PS50112">
    <property type="entry name" value="PAS"/>
    <property type="match status" value="2"/>
</dbReference>
<dbReference type="SUPFAM" id="SSF55073">
    <property type="entry name" value="Nucleotide cyclase"/>
    <property type="match status" value="1"/>
</dbReference>
<dbReference type="SMART" id="SM00267">
    <property type="entry name" value="GGDEF"/>
    <property type="match status" value="1"/>
</dbReference>
<dbReference type="InterPro" id="IPR052155">
    <property type="entry name" value="Biofilm_reg_signaling"/>
</dbReference>
<proteinExistence type="predicted"/>
<dbReference type="Pfam" id="PF13426">
    <property type="entry name" value="PAS_9"/>
    <property type="match status" value="1"/>
</dbReference>
<dbReference type="InterPro" id="IPR003607">
    <property type="entry name" value="HD/PDEase_dom"/>
</dbReference>
<dbReference type="PROSITE" id="PS50113">
    <property type="entry name" value="PAC"/>
    <property type="match status" value="3"/>
</dbReference>
<gene>
    <name evidence="6" type="ORF">L7E55_05440</name>
</gene>
<evidence type="ECO:0000313" key="7">
    <source>
        <dbReference type="Proteomes" id="UP001154312"/>
    </source>
</evidence>
<dbReference type="InterPro" id="IPR000160">
    <property type="entry name" value="GGDEF_dom"/>
</dbReference>
<keyword evidence="7" id="KW-1185">Reference proteome</keyword>
<feature type="domain" description="GGDEF" evidence="4">
    <location>
        <begin position="704"/>
        <end position="834"/>
    </location>
</feature>
<dbReference type="Pfam" id="PF08448">
    <property type="entry name" value="PAS_4"/>
    <property type="match status" value="1"/>
</dbReference>
<dbReference type="InterPro" id="IPR000014">
    <property type="entry name" value="PAS"/>
</dbReference>
<dbReference type="Pfam" id="PF00989">
    <property type="entry name" value="PAS"/>
    <property type="match status" value="1"/>
</dbReference>
<dbReference type="SUPFAM" id="SSF109604">
    <property type="entry name" value="HD-domain/PDEase-like"/>
    <property type="match status" value="1"/>
</dbReference>
<dbReference type="Pfam" id="PF14417">
    <property type="entry name" value="MEDS"/>
    <property type="match status" value="1"/>
</dbReference>
<dbReference type="Pfam" id="PF13487">
    <property type="entry name" value="HD_5"/>
    <property type="match status" value="1"/>
</dbReference>
<dbReference type="CDD" id="cd01949">
    <property type="entry name" value="GGDEF"/>
    <property type="match status" value="1"/>
</dbReference>
<protein>
    <submittedName>
        <fullName evidence="6">PAS domain S-box protein</fullName>
    </submittedName>
</protein>
<evidence type="ECO:0000259" key="4">
    <source>
        <dbReference type="PROSITE" id="PS50887"/>
    </source>
</evidence>
<dbReference type="CDD" id="cd00077">
    <property type="entry name" value="HDc"/>
    <property type="match status" value="1"/>
</dbReference>
<feature type="domain" description="PAC" evidence="3">
    <location>
        <begin position="625"/>
        <end position="675"/>
    </location>
</feature>
<accession>A0A9X4H132</accession>
<dbReference type="RefSeq" id="WP_277443057.1">
    <property type="nucleotide sequence ID" value="NZ_JAKOAV010000007.1"/>
</dbReference>
<dbReference type="SMART" id="SM00091">
    <property type="entry name" value="PAS"/>
    <property type="match status" value="3"/>
</dbReference>
<dbReference type="Pfam" id="PF00990">
    <property type="entry name" value="GGDEF"/>
    <property type="match status" value="1"/>
</dbReference>
<dbReference type="SUPFAM" id="SSF55785">
    <property type="entry name" value="PYP-like sensor domain (PAS domain)"/>
    <property type="match status" value="3"/>
</dbReference>
<reference evidence="6" key="1">
    <citation type="submission" date="2022-02" db="EMBL/GenBank/DDBJ databases">
        <authorList>
            <person name="Leng L."/>
        </authorList>
    </citation>
    <scope>NUCLEOTIDE SEQUENCE</scope>
    <source>
        <strain evidence="6">JI</strain>
    </source>
</reference>
<keyword evidence="1" id="KW-0175">Coiled coil</keyword>
<dbReference type="InterPro" id="IPR025847">
    <property type="entry name" value="MEDS_domain"/>
</dbReference>
<dbReference type="NCBIfam" id="TIGR00254">
    <property type="entry name" value="GGDEF"/>
    <property type="match status" value="1"/>
</dbReference>
<feature type="domain" description="HD-GYP" evidence="5">
    <location>
        <begin position="827"/>
        <end position="1014"/>
    </location>
</feature>
<dbReference type="AlphaFoldDB" id="A0A9X4H132"/>
<dbReference type="Gene3D" id="3.30.450.20">
    <property type="entry name" value="PAS domain"/>
    <property type="match status" value="3"/>
</dbReference>
<name>A0A9X4H132_9FIRM</name>
<feature type="domain" description="PAS" evidence="2">
    <location>
        <begin position="363"/>
        <end position="417"/>
    </location>
</feature>
<feature type="coiled-coil region" evidence="1">
    <location>
        <begin position="482"/>
        <end position="537"/>
    </location>
</feature>
<evidence type="ECO:0000259" key="2">
    <source>
        <dbReference type="PROSITE" id="PS50112"/>
    </source>
</evidence>
<dbReference type="CDD" id="cd00130">
    <property type="entry name" value="PAS"/>
    <property type="match status" value="3"/>
</dbReference>
<evidence type="ECO:0000313" key="6">
    <source>
        <dbReference type="EMBL" id="MDF9407806.1"/>
    </source>
</evidence>
<dbReference type="PROSITE" id="PS50887">
    <property type="entry name" value="GGDEF"/>
    <property type="match status" value="1"/>
</dbReference>
<dbReference type="SMART" id="SM00086">
    <property type="entry name" value="PAC"/>
    <property type="match status" value="3"/>
</dbReference>
<dbReference type="InterPro" id="IPR013656">
    <property type="entry name" value="PAS_4"/>
</dbReference>
<dbReference type="InterPro" id="IPR029787">
    <property type="entry name" value="Nucleotide_cyclase"/>
</dbReference>
<dbReference type="EMBL" id="JAKOAV010000007">
    <property type="protein sequence ID" value="MDF9407806.1"/>
    <property type="molecule type" value="Genomic_DNA"/>
</dbReference>
<dbReference type="InterPro" id="IPR043128">
    <property type="entry name" value="Rev_trsase/Diguanyl_cyclase"/>
</dbReference>
<feature type="domain" description="PAC" evidence="3">
    <location>
        <begin position="439"/>
        <end position="491"/>
    </location>
</feature>
<dbReference type="InterPro" id="IPR000700">
    <property type="entry name" value="PAS-assoc_C"/>
</dbReference>
<feature type="domain" description="PAC" evidence="3">
    <location>
        <begin position="312"/>
        <end position="362"/>
    </location>
</feature>
<dbReference type="InterPro" id="IPR013767">
    <property type="entry name" value="PAS_fold"/>
</dbReference>
<comment type="caution">
    <text evidence="6">The sequence shown here is derived from an EMBL/GenBank/DDBJ whole genome shotgun (WGS) entry which is preliminary data.</text>
</comment>
<organism evidence="6 7">
    <name type="scientific">Pelotomaculum isophthalicicum JI</name>
    <dbReference type="NCBI Taxonomy" id="947010"/>
    <lineage>
        <taxon>Bacteria</taxon>
        <taxon>Bacillati</taxon>
        <taxon>Bacillota</taxon>
        <taxon>Clostridia</taxon>
        <taxon>Eubacteriales</taxon>
        <taxon>Desulfotomaculaceae</taxon>
        <taxon>Pelotomaculum</taxon>
    </lineage>
</organism>
<evidence type="ECO:0000256" key="1">
    <source>
        <dbReference type="SAM" id="Coils"/>
    </source>
</evidence>
<dbReference type="Gene3D" id="1.10.3210.10">
    <property type="entry name" value="Hypothetical protein af1432"/>
    <property type="match status" value="1"/>
</dbReference>
<dbReference type="SMART" id="SM00471">
    <property type="entry name" value="HDc"/>
    <property type="match status" value="1"/>
</dbReference>
<dbReference type="PANTHER" id="PTHR44757">
    <property type="entry name" value="DIGUANYLATE CYCLASE DGCP"/>
    <property type="match status" value="1"/>
</dbReference>
<dbReference type="InterPro" id="IPR001610">
    <property type="entry name" value="PAC"/>
</dbReference>
<dbReference type="InterPro" id="IPR035965">
    <property type="entry name" value="PAS-like_dom_sf"/>
</dbReference>
<dbReference type="Proteomes" id="UP001154312">
    <property type="component" value="Unassembled WGS sequence"/>
</dbReference>
<dbReference type="PANTHER" id="PTHR44757:SF2">
    <property type="entry name" value="BIOFILM ARCHITECTURE MAINTENANCE PROTEIN MBAA"/>
    <property type="match status" value="1"/>
</dbReference>
<evidence type="ECO:0000259" key="3">
    <source>
        <dbReference type="PROSITE" id="PS50113"/>
    </source>
</evidence>
<dbReference type="Gene3D" id="3.30.70.270">
    <property type="match status" value="1"/>
</dbReference>
<evidence type="ECO:0000259" key="5">
    <source>
        <dbReference type="PROSITE" id="PS51832"/>
    </source>
</evidence>
<feature type="domain" description="PAS" evidence="2">
    <location>
        <begin position="534"/>
        <end position="579"/>
    </location>
</feature>
<dbReference type="InterPro" id="IPR037522">
    <property type="entry name" value="HD_GYP_dom"/>
</dbReference>
<feature type="coiled-coil region" evidence="1">
    <location>
        <begin position="218"/>
        <end position="245"/>
    </location>
</feature>
<dbReference type="PROSITE" id="PS51832">
    <property type="entry name" value="HD_GYP"/>
    <property type="match status" value="1"/>
</dbReference>